<dbReference type="AlphaFoldDB" id="A0AAI9SYQ0"/>
<dbReference type="InterPro" id="IPR038765">
    <property type="entry name" value="Papain-like_cys_pep_sf"/>
</dbReference>
<dbReference type="RefSeq" id="XP_049181187.1">
    <property type="nucleotide sequence ID" value="XM_049322906.1"/>
</dbReference>
<accession>A0AAI9SYQ0</accession>
<dbReference type="GO" id="GO:0005737">
    <property type="term" value="C:cytoplasm"/>
    <property type="evidence" value="ECO:0007669"/>
    <property type="project" value="TreeGrafter"/>
</dbReference>
<dbReference type="FunFam" id="3.40.532.10:FF:000006">
    <property type="entry name" value="Ubiquitin carboxyl-terminal hydrolase"/>
    <property type="match status" value="1"/>
</dbReference>
<feature type="domain" description="UCH catalytic" evidence="9">
    <location>
        <begin position="6"/>
        <end position="239"/>
    </location>
</feature>
<dbReference type="PRINTS" id="PR00707">
    <property type="entry name" value="UBCTHYDRLASE"/>
</dbReference>
<evidence type="ECO:0000256" key="6">
    <source>
        <dbReference type="ARBA" id="ARBA00022807"/>
    </source>
</evidence>
<evidence type="ECO:0000313" key="11">
    <source>
        <dbReference type="Proteomes" id="UP001202479"/>
    </source>
</evidence>
<dbReference type="Pfam" id="PF01088">
    <property type="entry name" value="Peptidase_C12"/>
    <property type="match status" value="1"/>
</dbReference>
<evidence type="ECO:0000256" key="8">
    <source>
        <dbReference type="RuleBase" id="RU361215"/>
    </source>
</evidence>
<feature type="active site" description="Nucleophile" evidence="7">
    <location>
        <position position="96"/>
    </location>
</feature>
<keyword evidence="11" id="KW-1185">Reference proteome</keyword>
<dbReference type="GeneID" id="73379367"/>
<evidence type="ECO:0000313" key="10">
    <source>
        <dbReference type="EMBL" id="KAI3405442.2"/>
    </source>
</evidence>
<dbReference type="GO" id="GO:0004843">
    <property type="term" value="F:cysteine-type deubiquitinase activity"/>
    <property type="evidence" value="ECO:0007669"/>
    <property type="project" value="UniProtKB-UniRule"/>
</dbReference>
<dbReference type="EMBL" id="JAHUZD010000034">
    <property type="protein sequence ID" value="KAI3405442.2"/>
    <property type="molecule type" value="Genomic_DNA"/>
</dbReference>
<feature type="site" description="Transition state stabilizer" evidence="7">
    <location>
        <position position="90"/>
    </location>
</feature>
<dbReference type="GO" id="GO:0016579">
    <property type="term" value="P:protein deubiquitination"/>
    <property type="evidence" value="ECO:0007669"/>
    <property type="project" value="TreeGrafter"/>
</dbReference>
<evidence type="ECO:0000256" key="3">
    <source>
        <dbReference type="ARBA" id="ARBA00022670"/>
    </source>
</evidence>
<evidence type="ECO:0000256" key="4">
    <source>
        <dbReference type="ARBA" id="ARBA00022786"/>
    </source>
</evidence>
<sequence length="242" mass="27102">MPDSTSVIPLESNPQIFTDLAHKLGVSPILQFHDVYSLTDPDLLAFLPHPIFGVILLFPITPANEANRIEADQRTEPYLNDNSKIHWFKQTIRNGCGLYALLHILTNLPPDLNISNSKISDLVTKLNTKNKSIGETSLLIEELERGIQLDENYGSRGQTEAPNATDDINLHFISFIKGRDNHLYELDGRRNGPVDLGEVGDSGKENLIHEPKLVEKIQSYIDNTDEENRHNFAVMAIGPTLD</sequence>
<comment type="catalytic activity">
    <reaction evidence="1 7 8">
        <text>Thiol-dependent hydrolysis of ester, thioester, amide, peptide and isopeptide bonds formed by the C-terminal Gly of ubiquitin (a 76-residue protein attached to proteins as an intracellular targeting signal).</text>
        <dbReference type="EC" id="3.4.19.12"/>
    </reaction>
</comment>
<proteinExistence type="inferred from homology"/>
<comment type="similarity">
    <text evidence="2 7 8">Belongs to the peptidase C12 family.</text>
</comment>
<feature type="site" description="Important for enzyme activity" evidence="7">
    <location>
        <position position="187"/>
    </location>
</feature>
<keyword evidence="5 7" id="KW-0378">Hydrolase</keyword>
<dbReference type="EC" id="3.4.19.12" evidence="8"/>
<reference evidence="10" key="1">
    <citation type="journal article" date="2022" name="DNA Res.">
        <title>Genome analysis of five recently described species of the CUG-Ser clade uncovers Candida theae as a new hybrid lineage with pathogenic potential in the Candida parapsilosis species complex.</title>
        <authorList>
            <person name="Mixao V."/>
            <person name="Del Olmo V."/>
            <person name="Hegedusova E."/>
            <person name="Saus E."/>
            <person name="Pryszcz L."/>
            <person name="Cillingova A."/>
            <person name="Nosek J."/>
            <person name="Gabaldon T."/>
        </authorList>
    </citation>
    <scope>NUCLEOTIDE SEQUENCE</scope>
    <source>
        <strain evidence="10">CBS 10844</strain>
    </source>
</reference>
<evidence type="ECO:0000259" key="9">
    <source>
        <dbReference type="PROSITE" id="PS52048"/>
    </source>
</evidence>
<protein>
    <recommendedName>
        <fullName evidence="8">Ubiquitin carboxyl-terminal hydrolase</fullName>
        <ecNumber evidence="8">3.4.19.12</ecNumber>
    </recommendedName>
</protein>
<feature type="active site" description="Proton donor" evidence="7">
    <location>
        <position position="171"/>
    </location>
</feature>
<dbReference type="Gene3D" id="3.40.532.10">
    <property type="entry name" value="Peptidase C12, ubiquitin carboxyl-terminal hydrolase"/>
    <property type="match status" value="1"/>
</dbReference>
<keyword evidence="6 7" id="KW-0788">Thiol protease</keyword>
<dbReference type="PANTHER" id="PTHR10589">
    <property type="entry name" value="UBIQUITIN CARBOXYL-TERMINAL HYDROLASE"/>
    <property type="match status" value="1"/>
</dbReference>
<dbReference type="InterPro" id="IPR036959">
    <property type="entry name" value="Peptidase_C12_UCH_sf"/>
</dbReference>
<evidence type="ECO:0000256" key="5">
    <source>
        <dbReference type="ARBA" id="ARBA00022801"/>
    </source>
</evidence>
<dbReference type="InterPro" id="IPR001578">
    <property type="entry name" value="Peptidase_C12_UCH"/>
</dbReference>
<organism evidence="10 11">
    <name type="scientific">Candida oxycetoniae</name>
    <dbReference type="NCBI Taxonomy" id="497107"/>
    <lineage>
        <taxon>Eukaryota</taxon>
        <taxon>Fungi</taxon>
        <taxon>Dikarya</taxon>
        <taxon>Ascomycota</taxon>
        <taxon>Saccharomycotina</taxon>
        <taxon>Pichiomycetes</taxon>
        <taxon>Debaryomycetaceae</taxon>
        <taxon>Candida/Lodderomyces clade</taxon>
        <taxon>Candida</taxon>
    </lineage>
</organism>
<dbReference type="PROSITE" id="PS52048">
    <property type="entry name" value="UCH_DOMAIN"/>
    <property type="match status" value="1"/>
</dbReference>
<dbReference type="PANTHER" id="PTHR10589:SF17">
    <property type="entry name" value="UBIQUITIN CARBOXYL-TERMINAL HYDROLASE"/>
    <property type="match status" value="1"/>
</dbReference>
<dbReference type="Proteomes" id="UP001202479">
    <property type="component" value="Unassembled WGS sequence"/>
</dbReference>
<gene>
    <name evidence="10" type="ORF">KGF56_001750</name>
</gene>
<evidence type="ECO:0000256" key="2">
    <source>
        <dbReference type="ARBA" id="ARBA00009326"/>
    </source>
</evidence>
<comment type="caution">
    <text evidence="10">The sequence shown here is derived from an EMBL/GenBank/DDBJ whole genome shotgun (WGS) entry which is preliminary data.</text>
</comment>
<dbReference type="SUPFAM" id="SSF54001">
    <property type="entry name" value="Cysteine proteinases"/>
    <property type="match status" value="1"/>
</dbReference>
<keyword evidence="4 7" id="KW-0833">Ubl conjugation pathway</keyword>
<evidence type="ECO:0000256" key="1">
    <source>
        <dbReference type="ARBA" id="ARBA00000707"/>
    </source>
</evidence>
<dbReference type="GO" id="GO:0006511">
    <property type="term" value="P:ubiquitin-dependent protein catabolic process"/>
    <property type="evidence" value="ECO:0007669"/>
    <property type="project" value="UniProtKB-UniRule"/>
</dbReference>
<name>A0AAI9SYQ0_9ASCO</name>
<keyword evidence="3 7" id="KW-0645">Protease</keyword>
<evidence type="ECO:0000256" key="7">
    <source>
        <dbReference type="PROSITE-ProRule" id="PRU01393"/>
    </source>
</evidence>